<dbReference type="GO" id="GO:0008270">
    <property type="term" value="F:zinc ion binding"/>
    <property type="evidence" value="ECO:0007669"/>
    <property type="project" value="TreeGrafter"/>
</dbReference>
<dbReference type="GO" id="GO:0009277">
    <property type="term" value="C:fungal-type cell wall"/>
    <property type="evidence" value="ECO:0007669"/>
    <property type="project" value="TreeGrafter"/>
</dbReference>
<dbReference type="GO" id="GO:0005178">
    <property type="term" value="F:integrin binding"/>
    <property type="evidence" value="ECO:0007669"/>
    <property type="project" value="TreeGrafter"/>
</dbReference>
<dbReference type="GO" id="GO:0005576">
    <property type="term" value="C:extracellular region"/>
    <property type="evidence" value="ECO:0007669"/>
    <property type="project" value="TreeGrafter"/>
</dbReference>
<dbReference type="PANTHER" id="PTHR39399:SF1">
    <property type="entry name" value="PROTEIN ZPS1"/>
    <property type="match status" value="1"/>
</dbReference>
<name>A0AAN6HZ78_9ASCO</name>
<gene>
    <name evidence="2" type="ORF">KL933_004003</name>
</gene>
<accession>A0AAN6HZ78</accession>
<dbReference type="AlphaFoldDB" id="A0AAN6HZ78"/>
<proteinExistence type="predicted"/>
<evidence type="ECO:0000313" key="3">
    <source>
        <dbReference type="Proteomes" id="UP000738402"/>
    </source>
</evidence>
<dbReference type="Pfam" id="PF13933">
    <property type="entry name" value="HRXXH"/>
    <property type="match status" value="1"/>
</dbReference>
<evidence type="ECO:0000313" key="2">
    <source>
        <dbReference type="EMBL" id="KAG7725955.1"/>
    </source>
</evidence>
<dbReference type="SUPFAM" id="SSF55486">
    <property type="entry name" value="Metalloproteases ('zincins'), catalytic domain"/>
    <property type="match status" value="1"/>
</dbReference>
<protein>
    <recommendedName>
        <fullName evidence="1">Putative peptidase domain-containing protein</fullName>
    </recommendedName>
</protein>
<dbReference type="Proteomes" id="UP000738402">
    <property type="component" value="Unassembled WGS sequence"/>
</dbReference>
<dbReference type="PANTHER" id="PTHR39399">
    <property type="entry name" value="PROTEIN ZPS1"/>
    <property type="match status" value="1"/>
</dbReference>
<dbReference type="InterPro" id="IPR039124">
    <property type="entry name" value="PRA1-like"/>
</dbReference>
<sequence>MHQNASPNFSILGKTLKVKGPFCIMQGRELYFGPAVLCLKNELNRHYEIQFFYHCGAKVLPFAPILVTKSASCLKRICTVTNVAPRGRESQDFAAGNRRISEHIQNLISSIRFSFTSSVLLATHAAAATFYASNSTTALEELSLSGAYGWSSPQFAPILHTCNETYTRIINAHLQDSSEAAAFARNRLMEYGKDDEIFMRWFGDGSIYEVIGLLDYLVEANKDHISWRCDDISDKCDPNPTWGGYSYEESQNVLCPYFFQERVALSKMCFDGTIVETTPKHYGGIDMLHRYLHLPAMNTEYIQEYYEEIDEILDLAQNNATFATRNVDSYLYYIAEVYAESVVPGGCLGDL</sequence>
<dbReference type="GO" id="GO:0009986">
    <property type="term" value="C:cell surface"/>
    <property type="evidence" value="ECO:0007669"/>
    <property type="project" value="TreeGrafter"/>
</dbReference>
<dbReference type="GO" id="GO:0008237">
    <property type="term" value="F:metallopeptidase activity"/>
    <property type="evidence" value="ECO:0007669"/>
    <property type="project" value="InterPro"/>
</dbReference>
<reference evidence="2" key="1">
    <citation type="journal article" date="2021" name="G3 (Bethesda)">
        <title>Genomic diversity, chromosomal rearrangements, and interspecies hybridization in the ogataea polymorpha species complex.</title>
        <authorList>
            <person name="Hanson S.J."/>
            <person name="Cinneide E.O."/>
            <person name="Salzberg L.I."/>
            <person name="Wolfe K.H."/>
            <person name="McGowan J."/>
            <person name="Fitzpatrick D.A."/>
            <person name="Matlin K."/>
        </authorList>
    </citation>
    <scope>NUCLEOTIDE SEQUENCE</scope>
    <source>
        <strain evidence="2">83-405-1</strain>
    </source>
</reference>
<dbReference type="EMBL" id="JAHLUH010000011">
    <property type="protein sequence ID" value="KAG7725955.1"/>
    <property type="molecule type" value="Genomic_DNA"/>
</dbReference>
<dbReference type="Gene3D" id="3.40.390.10">
    <property type="entry name" value="Collagenase (Catalytic Domain)"/>
    <property type="match status" value="1"/>
</dbReference>
<evidence type="ECO:0000259" key="1">
    <source>
        <dbReference type="Pfam" id="PF13933"/>
    </source>
</evidence>
<comment type="caution">
    <text evidence="2">The sequence shown here is derived from an EMBL/GenBank/DDBJ whole genome shotgun (WGS) entry which is preliminary data.</text>
</comment>
<feature type="domain" description="Putative peptidase" evidence="1">
    <location>
        <begin position="119"/>
        <end position="350"/>
    </location>
</feature>
<dbReference type="InterPro" id="IPR029482">
    <property type="entry name" value="HRXXH"/>
</dbReference>
<organism evidence="2 3">
    <name type="scientific">Ogataea haglerorum</name>
    <dbReference type="NCBI Taxonomy" id="1937702"/>
    <lineage>
        <taxon>Eukaryota</taxon>
        <taxon>Fungi</taxon>
        <taxon>Dikarya</taxon>
        <taxon>Ascomycota</taxon>
        <taxon>Saccharomycotina</taxon>
        <taxon>Pichiomycetes</taxon>
        <taxon>Pichiales</taxon>
        <taxon>Pichiaceae</taxon>
        <taxon>Ogataea</taxon>
    </lineage>
</organism>
<dbReference type="InterPro" id="IPR024079">
    <property type="entry name" value="MetalloPept_cat_dom_sf"/>
</dbReference>